<organism evidence="2 3">
    <name type="scientific">Chitinilyticum piscinae</name>
    <dbReference type="NCBI Taxonomy" id="2866724"/>
    <lineage>
        <taxon>Bacteria</taxon>
        <taxon>Pseudomonadati</taxon>
        <taxon>Pseudomonadota</taxon>
        <taxon>Betaproteobacteria</taxon>
        <taxon>Neisseriales</taxon>
        <taxon>Chitinibacteraceae</taxon>
        <taxon>Chitinilyticum</taxon>
    </lineage>
</organism>
<dbReference type="GO" id="GO:0008081">
    <property type="term" value="F:phosphoric diester hydrolase activity"/>
    <property type="evidence" value="ECO:0007669"/>
    <property type="project" value="UniProtKB-ARBA"/>
</dbReference>
<evidence type="ECO:0000313" key="2">
    <source>
        <dbReference type="EMBL" id="MBE9610371.1"/>
    </source>
</evidence>
<reference evidence="2 3" key="1">
    <citation type="submission" date="2020-10" db="EMBL/GenBank/DDBJ databases">
        <title>The genome sequence of Chitinilyticum litopenaei 4Y14.</title>
        <authorList>
            <person name="Liu Y."/>
        </authorList>
    </citation>
    <scope>NUCLEOTIDE SEQUENCE [LARGE SCALE GENOMIC DNA]</scope>
    <source>
        <strain evidence="2 3">4Y14</strain>
    </source>
</reference>
<dbReference type="PROSITE" id="PS51832">
    <property type="entry name" value="HD_GYP"/>
    <property type="match status" value="1"/>
</dbReference>
<evidence type="ECO:0000313" key="3">
    <source>
        <dbReference type="Proteomes" id="UP000604481"/>
    </source>
</evidence>
<sequence length="427" mass="47655">MTTSSHTVEGHYLTPEQLQIGLFIHLDMHWMDHPFALGSFKIKSAEQIATLRQLGLNRIRYSPEQSDCDPLPLAVGTSEAEPTPIAEPDPELLARLAAKRAAQEQAERRRALLQACERDFTQAAQVVRQINKQIYARPKEIAAEAGQLVGRMLDSLLAESDIALQLMNDKAASEDLYFHSLNVSVLALLLARAIGLPREQLHELGVATLLHDVGKTRIPDRVLLKTESLTLAERKLVAQHCEWSVEAAQAAGLSQRIRNIILQHHELADGSGYPQKLKLDAIDPLARILAIVNYYDNLCNRINPIESLTPHEALAQMFAQHRQQFDPQQLGIFVRCMGVYPPGSVVQLSNELYAMVVSVNTSRPLKPTVLVHDPDAPREDPHIINLENESGLNISKSLKVAQLPRSAADYLSPRKRTTYFFRPNDEG</sequence>
<name>A0A8J7FTP2_9NEIS</name>
<dbReference type="CDD" id="cd00077">
    <property type="entry name" value="HDc"/>
    <property type="match status" value="1"/>
</dbReference>
<gene>
    <name evidence="2" type="ORF">INR99_13605</name>
</gene>
<dbReference type="Gene3D" id="1.10.3210.10">
    <property type="entry name" value="Hypothetical protein af1432"/>
    <property type="match status" value="1"/>
</dbReference>
<dbReference type="RefSeq" id="WP_194116909.1">
    <property type="nucleotide sequence ID" value="NZ_JADFUA010000009.1"/>
</dbReference>
<dbReference type="NCBIfam" id="TIGR00277">
    <property type="entry name" value="HDIG"/>
    <property type="match status" value="1"/>
</dbReference>
<dbReference type="AlphaFoldDB" id="A0A8J7FTP2"/>
<dbReference type="Pfam" id="PF13487">
    <property type="entry name" value="HD_5"/>
    <property type="match status" value="1"/>
</dbReference>
<dbReference type="Proteomes" id="UP000604481">
    <property type="component" value="Unassembled WGS sequence"/>
</dbReference>
<dbReference type="InterPro" id="IPR006675">
    <property type="entry name" value="HDIG_dom"/>
</dbReference>
<dbReference type="PANTHER" id="PTHR45228:SF4">
    <property type="entry name" value="LIPOPROTEIN"/>
    <property type="match status" value="1"/>
</dbReference>
<dbReference type="PANTHER" id="PTHR45228">
    <property type="entry name" value="CYCLIC DI-GMP PHOSPHODIESTERASE TM_0186-RELATED"/>
    <property type="match status" value="1"/>
</dbReference>
<dbReference type="InterPro" id="IPR052020">
    <property type="entry name" value="Cyclic_di-GMP/3'3'-cGAMP_PDE"/>
</dbReference>
<protein>
    <submittedName>
        <fullName evidence="2">HD-GYP domain-containing protein</fullName>
    </submittedName>
</protein>
<comment type="caution">
    <text evidence="2">The sequence shown here is derived from an EMBL/GenBank/DDBJ whole genome shotgun (WGS) entry which is preliminary data.</text>
</comment>
<feature type="domain" description="HD-GYP" evidence="1">
    <location>
        <begin position="154"/>
        <end position="349"/>
    </location>
</feature>
<dbReference type="InterPro" id="IPR003607">
    <property type="entry name" value="HD/PDEase_dom"/>
</dbReference>
<dbReference type="InterPro" id="IPR021812">
    <property type="entry name" value="DUF3391"/>
</dbReference>
<dbReference type="SUPFAM" id="SSF109604">
    <property type="entry name" value="HD-domain/PDEase-like"/>
    <property type="match status" value="1"/>
</dbReference>
<dbReference type="SMART" id="SM00471">
    <property type="entry name" value="HDc"/>
    <property type="match status" value="1"/>
</dbReference>
<dbReference type="Pfam" id="PF11871">
    <property type="entry name" value="DUF3391"/>
    <property type="match status" value="1"/>
</dbReference>
<accession>A0A8J7FTP2</accession>
<keyword evidence="3" id="KW-1185">Reference proteome</keyword>
<proteinExistence type="predicted"/>
<evidence type="ECO:0000259" key="1">
    <source>
        <dbReference type="PROSITE" id="PS51832"/>
    </source>
</evidence>
<dbReference type="InterPro" id="IPR037522">
    <property type="entry name" value="HD_GYP_dom"/>
</dbReference>
<dbReference type="EMBL" id="JADFUA010000009">
    <property type="protein sequence ID" value="MBE9610371.1"/>
    <property type="molecule type" value="Genomic_DNA"/>
</dbReference>